<dbReference type="SMART" id="SM00422">
    <property type="entry name" value="HTH_MERR"/>
    <property type="match status" value="1"/>
</dbReference>
<protein>
    <recommendedName>
        <fullName evidence="5">HTH merR-type domain-containing protein</fullName>
    </recommendedName>
</protein>
<keyword evidence="1" id="KW-0678">Repressor</keyword>
<evidence type="ECO:0000259" key="5">
    <source>
        <dbReference type="PROSITE" id="PS50937"/>
    </source>
</evidence>
<dbReference type="InterPro" id="IPR009061">
    <property type="entry name" value="DNA-bd_dom_put_sf"/>
</dbReference>
<evidence type="ECO:0000256" key="3">
    <source>
        <dbReference type="ARBA" id="ARBA00023125"/>
    </source>
</evidence>
<evidence type="ECO:0000313" key="6">
    <source>
        <dbReference type="EMBL" id="GGS45099.1"/>
    </source>
</evidence>
<gene>
    <name evidence="6" type="ORF">GCM10010171_45090</name>
</gene>
<proteinExistence type="predicted"/>
<reference evidence="6" key="2">
    <citation type="submission" date="2020-09" db="EMBL/GenBank/DDBJ databases">
        <authorList>
            <person name="Sun Q."/>
            <person name="Ohkuma M."/>
        </authorList>
    </citation>
    <scope>NUCLEOTIDE SEQUENCE</scope>
    <source>
        <strain evidence="6">JCM 3276</strain>
    </source>
</reference>
<dbReference type="InterPro" id="IPR047057">
    <property type="entry name" value="MerR_fam"/>
</dbReference>
<dbReference type="PRINTS" id="PR00040">
    <property type="entry name" value="HTHMERR"/>
</dbReference>
<dbReference type="Pfam" id="PF13411">
    <property type="entry name" value="MerR_1"/>
    <property type="match status" value="1"/>
</dbReference>
<dbReference type="PROSITE" id="PS50937">
    <property type="entry name" value="HTH_MERR_2"/>
    <property type="match status" value="1"/>
</dbReference>
<dbReference type="Gene3D" id="1.10.1660.10">
    <property type="match status" value="1"/>
</dbReference>
<dbReference type="GO" id="GO:0003677">
    <property type="term" value="F:DNA binding"/>
    <property type="evidence" value="ECO:0007669"/>
    <property type="project" value="UniProtKB-KW"/>
</dbReference>
<reference evidence="6" key="1">
    <citation type="journal article" date="2014" name="Int. J. Syst. Evol. Microbiol.">
        <title>Complete genome sequence of Corynebacterium casei LMG S-19264T (=DSM 44701T), isolated from a smear-ripened cheese.</title>
        <authorList>
            <consortium name="US DOE Joint Genome Institute (JGI-PGF)"/>
            <person name="Walter F."/>
            <person name="Albersmeier A."/>
            <person name="Kalinowski J."/>
            <person name="Ruckert C."/>
        </authorList>
    </citation>
    <scope>NUCLEOTIDE SEQUENCE</scope>
    <source>
        <strain evidence="6">JCM 3276</strain>
    </source>
</reference>
<dbReference type="SUPFAM" id="SSF46955">
    <property type="entry name" value="Putative DNA-binding domain"/>
    <property type="match status" value="1"/>
</dbReference>
<keyword evidence="3" id="KW-0238">DNA-binding</keyword>
<evidence type="ECO:0000256" key="2">
    <source>
        <dbReference type="ARBA" id="ARBA00023015"/>
    </source>
</evidence>
<dbReference type="AlphaFoldDB" id="A0A918GKV1"/>
<dbReference type="EMBL" id="BMRB01000004">
    <property type="protein sequence ID" value="GGS45099.1"/>
    <property type="molecule type" value="Genomic_DNA"/>
</dbReference>
<feature type="domain" description="HTH merR-type" evidence="5">
    <location>
        <begin position="5"/>
        <end position="74"/>
    </location>
</feature>
<dbReference type="RefSeq" id="WP_189212563.1">
    <property type="nucleotide sequence ID" value="NZ_BMRB01000004.1"/>
</dbReference>
<name>A0A918GKV1_9PSEU</name>
<keyword evidence="2" id="KW-0805">Transcription regulation</keyword>
<dbReference type="InterPro" id="IPR000551">
    <property type="entry name" value="MerR-type_HTH_dom"/>
</dbReference>
<accession>A0A918GKV1</accession>
<comment type="caution">
    <text evidence="6">The sequence shown here is derived from an EMBL/GenBank/DDBJ whole genome shotgun (WGS) entry which is preliminary data.</text>
</comment>
<dbReference type="PANTHER" id="PTHR30204">
    <property type="entry name" value="REDOX-CYCLING DRUG-SENSING TRANSCRIPTIONAL ACTIVATOR SOXR"/>
    <property type="match status" value="1"/>
</dbReference>
<organism evidence="6 7">
    <name type="scientific">Actinokineospora fastidiosa</name>
    <dbReference type="NCBI Taxonomy" id="1816"/>
    <lineage>
        <taxon>Bacteria</taxon>
        <taxon>Bacillati</taxon>
        <taxon>Actinomycetota</taxon>
        <taxon>Actinomycetes</taxon>
        <taxon>Pseudonocardiales</taxon>
        <taxon>Pseudonocardiaceae</taxon>
        <taxon>Actinokineospora</taxon>
    </lineage>
</organism>
<sequence>MPGELLRIGELAARADVTTRTVDHYTRIGLLVPAERSGGNYRLYRPADVDRIALIRELEAHGVSLDDIAAALTAPGANLPAALDRVAHDLRALQAAADTVAPEAHGLLAAITARVHSLINLALHIPPDLFLP</sequence>
<dbReference type="GO" id="GO:0003700">
    <property type="term" value="F:DNA-binding transcription factor activity"/>
    <property type="evidence" value="ECO:0007669"/>
    <property type="project" value="InterPro"/>
</dbReference>
<evidence type="ECO:0000256" key="1">
    <source>
        <dbReference type="ARBA" id="ARBA00022491"/>
    </source>
</evidence>
<dbReference type="PANTHER" id="PTHR30204:SF69">
    <property type="entry name" value="MERR-FAMILY TRANSCRIPTIONAL REGULATOR"/>
    <property type="match status" value="1"/>
</dbReference>
<evidence type="ECO:0000256" key="4">
    <source>
        <dbReference type="ARBA" id="ARBA00023163"/>
    </source>
</evidence>
<dbReference type="Proteomes" id="UP000660680">
    <property type="component" value="Unassembled WGS sequence"/>
</dbReference>
<keyword evidence="7" id="KW-1185">Reference proteome</keyword>
<evidence type="ECO:0000313" key="7">
    <source>
        <dbReference type="Proteomes" id="UP000660680"/>
    </source>
</evidence>
<keyword evidence="4" id="KW-0804">Transcription</keyword>
<dbReference type="CDD" id="cd00592">
    <property type="entry name" value="HTH_MerR-like"/>
    <property type="match status" value="1"/>
</dbReference>